<protein>
    <submittedName>
        <fullName evidence="8">Peptide ABC transporter substrate-binding protein</fullName>
    </submittedName>
</protein>
<evidence type="ECO:0000259" key="7">
    <source>
        <dbReference type="Pfam" id="PF00496"/>
    </source>
</evidence>
<dbReference type="GO" id="GO:0043190">
    <property type="term" value="C:ATP-binding cassette (ABC) transporter complex"/>
    <property type="evidence" value="ECO:0007669"/>
    <property type="project" value="InterPro"/>
</dbReference>
<feature type="domain" description="Solute-binding protein family 5" evidence="7">
    <location>
        <begin position="72"/>
        <end position="457"/>
    </location>
</feature>
<dbReference type="Gene3D" id="3.90.76.10">
    <property type="entry name" value="Dipeptide-binding Protein, Domain 1"/>
    <property type="match status" value="1"/>
</dbReference>
<dbReference type="PIRSF" id="PIRSF002741">
    <property type="entry name" value="MppA"/>
    <property type="match status" value="1"/>
</dbReference>
<comment type="subcellular location">
    <subcellularLocation>
        <location evidence="1">Cell envelope</location>
    </subcellularLocation>
</comment>
<proteinExistence type="inferred from homology"/>
<evidence type="ECO:0000256" key="5">
    <source>
        <dbReference type="ARBA" id="ARBA00022856"/>
    </source>
</evidence>
<dbReference type="FunFam" id="3.10.105.10:FF:000001">
    <property type="entry name" value="Oligopeptide ABC transporter, oligopeptide-binding protein"/>
    <property type="match status" value="1"/>
</dbReference>
<dbReference type="Proteomes" id="UP001321861">
    <property type="component" value="Chromosome"/>
</dbReference>
<dbReference type="RefSeq" id="WP_317635727.1">
    <property type="nucleotide sequence ID" value="NZ_AP026802.1"/>
</dbReference>
<dbReference type="Pfam" id="PF00496">
    <property type="entry name" value="SBP_bac_5"/>
    <property type="match status" value="1"/>
</dbReference>
<evidence type="ECO:0000256" key="6">
    <source>
        <dbReference type="SAM" id="SignalP"/>
    </source>
</evidence>
<feature type="signal peptide" evidence="6">
    <location>
        <begin position="1"/>
        <end position="24"/>
    </location>
</feature>
<dbReference type="Gene3D" id="3.40.190.10">
    <property type="entry name" value="Periplasmic binding protein-like II"/>
    <property type="match status" value="1"/>
</dbReference>
<feature type="chain" id="PRO_5043795905" evidence="6">
    <location>
        <begin position="25"/>
        <end position="539"/>
    </location>
</feature>
<dbReference type="GO" id="GO:0015833">
    <property type="term" value="P:peptide transport"/>
    <property type="evidence" value="ECO:0007669"/>
    <property type="project" value="UniProtKB-KW"/>
</dbReference>
<dbReference type="GO" id="GO:0030288">
    <property type="term" value="C:outer membrane-bounded periplasmic space"/>
    <property type="evidence" value="ECO:0007669"/>
    <property type="project" value="UniProtKB-ARBA"/>
</dbReference>
<keyword evidence="4 6" id="KW-0732">Signal</keyword>
<gene>
    <name evidence="8" type="primary">oppA_1</name>
    <name evidence="8" type="ORF">XA3_02270</name>
</gene>
<dbReference type="InterPro" id="IPR000914">
    <property type="entry name" value="SBP_5_dom"/>
</dbReference>
<dbReference type="FunFam" id="3.90.76.10:FF:000001">
    <property type="entry name" value="Oligopeptide ABC transporter substrate-binding protein"/>
    <property type="match status" value="1"/>
</dbReference>
<reference evidence="8 9" key="1">
    <citation type="journal article" date="2023" name="Microbiol. Spectr.">
        <title>Symbiosis of Carpenter Bees with Uncharacterized Lactic Acid Bacteria Showing NAD Auxotrophy.</title>
        <authorList>
            <person name="Kawasaki S."/>
            <person name="Ozawa K."/>
            <person name="Mori T."/>
            <person name="Yamamoto A."/>
            <person name="Ito M."/>
            <person name="Ohkuma M."/>
            <person name="Sakamoto M."/>
            <person name="Matsutani M."/>
        </authorList>
    </citation>
    <scope>NUCLEOTIDE SEQUENCE [LARGE SCALE GENOMIC DNA]</scope>
    <source>
        <strain evidence="8 9">XA3</strain>
    </source>
</reference>
<dbReference type="CDD" id="cd08504">
    <property type="entry name" value="PBP2_OppA"/>
    <property type="match status" value="1"/>
</dbReference>
<dbReference type="InterPro" id="IPR039424">
    <property type="entry name" value="SBP_5"/>
</dbReference>
<name>A0AAU9CZD4_9LACO</name>
<dbReference type="GO" id="GO:1904680">
    <property type="term" value="F:peptide transmembrane transporter activity"/>
    <property type="evidence" value="ECO:0007669"/>
    <property type="project" value="TreeGrafter"/>
</dbReference>
<evidence type="ECO:0000313" key="8">
    <source>
        <dbReference type="EMBL" id="BDR57786.1"/>
    </source>
</evidence>
<dbReference type="PANTHER" id="PTHR30290">
    <property type="entry name" value="PERIPLASMIC BINDING COMPONENT OF ABC TRANSPORTER"/>
    <property type="match status" value="1"/>
</dbReference>
<organism evidence="8 9">
    <name type="scientific">Xylocopilactobacillus apicola</name>
    <dbReference type="NCBI Taxonomy" id="2932184"/>
    <lineage>
        <taxon>Bacteria</taxon>
        <taxon>Bacillati</taxon>
        <taxon>Bacillota</taxon>
        <taxon>Bacilli</taxon>
        <taxon>Lactobacillales</taxon>
        <taxon>Lactobacillaceae</taxon>
        <taxon>Xylocopilactobacillus</taxon>
    </lineage>
</organism>
<dbReference type="InterPro" id="IPR030678">
    <property type="entry name" value="Peptide/Ni-bd"/>
</dbReference>
<accession>A0AAU9CZD4</accession>
<dbReference type="Gene3D" id="3.10.105.10">
    <property type="entry name" value="Dipeptide-binding Protein, Domain 3"/>
    <property type="match status" value="1"/>
</dbReference>
<keyword evidence="5" id="KW-0571">Peptide transport</keyword>
<keyword evidence="3" id="KW-0813">Transport</keyword>
<dbReference type="SUPFAM" id="SSF53850">
    <property type="entry name" value="Periplasmic binding protein-like II"/>
    <property type="match status" value="1"/>
</dbReference>
<keyword evidence="9" id="KW-1185">Reference proteome</keyword>
<evidence type="ECO:0000256" key="2">
    <source>
        <dbReference type="ARBA" id="ARBA00005695"/>
    </source>
</evidence>
<dbReference type="PANTHER" id="PTHR30290:SF10">
    <property type="entry name" value="PERIPLASMIC OLIGOPEPTIDE-BINDING PROTEIN-RELATED"/>
    <property type="match status" value="1"/>
</dbReference>
<dbReference type="KEGG" id="xap:XA3_02270"/>
<dbReference type="AlphaFoldDB" id="A0AAU9CZD4"/>
<evidence type="ECO:0000256" key="1">
    <source>
        <dbReference type="ARBA" id="ARBA00004196"/>
    </source>
</evidence>
<evidence type="ECO:0000256" key="3">
    <source>
        <dbReference type="ARBA" id="ARBA00022448"/>
    </source>
</evidence>
<evidence type="ECO:0000256" key="4">
    <source>
        <dbReference type="ARBA" id="ARBA00022729"/>
    </source>
</evidence>
<evidence type="ECO:0000313" key="9">
    <source>
        <dbReference type="Proteomes" id="UP001321861"/>
    </source>
</evidence>
<comment type="similarity">
    <text evidence="2">Belongs to the bacterial solute-binding protein 5 family.</text>
</comment>
<sequence length="539" mass="60902">MKIKQTIASILLAFTLTGATTVQAKSDPKQVLNWTESVEIASLDNAQGTDLLSFNVMLNTQESLYRLDEKGKPQPALAQKTTISDDGKTYTFKIRPNVKWSNGDPVRAQDFVYAWKRIVDPKTAAQNAYNFFQIKNAKEINSQKAEPDTLGVEAKDDHTFVVHLTRPVSYFKTLVSWPLFAPVNQKVVEKYGKEYGTSADKTVSSGPFMIKDWTGTNSKWSLVKNPKYWDKKHVKLDQINESVVKDAQTGINLYQNHKVDETVLIGEQVPQFKGQDDLVLRKASSGVRIDLNQKNVKAFKNRDIRRALSLTINRKQLTKNILQDGSLEPKGFVPIGLGKDPSNGKDFARQTEVKSAVTKDLSQAKKLLAKGMKATGTKKLDVNMVVDDSPNMKKTGEFVQGELEKLPNVKVNIRSLPKVQRLASQKKGDYDLIITQWTSTYSDPIIFLTVWQSDSSYNDSKWKNSKYDKYIEQAENEYANNPSKRWTQLQKAERELMDDQGTIPLYQVGQAQLLNPKVKGIVYNGSGIPYDWKTAYIKK</sequence>
<dbReference type="EMBL" id="AP026802">
    <property type="protein sequence ID" value="BDR57786.1"/>
    <property type="molecule type" value="Genomic_DNA"/>
</dbReference>
<keyword evidence="5" id="KW-0653">Protein transport</keyword>